<dbReference type="GO" id="GO:0005975">
    <property type="term" value="P:carbohydrate metabolic process"/>
    <property type="evidence" value="ECO:0007669"/>
    <property type="project" value="InterPro"/>
</dbReference>
<dbReference type="GO" id="GO:0016020">
    <property type="term" value="C:membrane"/>
    <property type="evidence" value="ECO:0007669"/>
    <property type="project" value="TreeGrafter"/>
</dbReference>
<dbReference type="Proteomes" id="UP000253314">
    <property type="component" value="Unassembled WGS sequence"/>
</dbReference>
<organism evidence="4 5">
    <name type="scientific">Bacillus taeanensis</name>
    <dbReference type="NCBI Taxonomy" id="273032"/>
    <lineage>
        <taxon>Bacteria</taxon>
        <taxon>Bacillati</taxon>
        <taxon>Bacillota</taxon>
        <taxon>Bacilli</taxon>
        <taxon>Bacillales</taxon>
        <taxon>Bacillaceae</taxon>
        <taxon>Bacillus</taxon>
    </lineage>
</organism>
<gene>
    <name evidence="4" type="ORF">DS031_10250</name>
</gene>
<comment type="caution">
    <text evidence="4">The sequence shown here is derived from an EMBL/GenBank/DDBJ whole genome shotgun (WGS) entry which is preliminary data.</text>
</comment>
<accession>A0A366XTY4</accession>
<evidence type="ECO:0000256" key="1">
    <source>
        <dbReference type="ARBA" id="ARBA00022723"/>
    </source>
</evidence>
<keyword evidence="2" id="KW-0378">Hydrolase</keyword>
<feature type="domain" description="NodB homology" evidence="3">
    <location>
        <begin position="20"/>
        <end position="195"/>
    </location>
</feature>
<dbReference type="PANTHER" id="PTHR10587">
    <property type="entry name" value="GLYCOSYL TRANSFERASE-RELATED"/>
    <property type="match status" value="1"/>
</dbReference>
<dbReference type="GO" id="GO:0016810">
    <property type="term" value="F:hydrolase activity, acting on carbon-nitrogen (but not peptide) bonds"/>
    <property type="evidence" value="ECO:0007669"/>
    <property type="project" value="InterPro"/>
</dbReference>
<evidence type="ECO:0000256" key="2">
    <source>
        <dbReference type="ARBA" id="ARBA00022801"/>
    </source>
</evidence>
<evidence type="ECO:0000259" key="3">
    <source>
        <dbReference type="PROSITE" id="PS51677"/>
    </source>
</evidence>
<dbReference type="CDD" id="cd10917">
    <property type="entry name" value="CE4_NodB_like_6s_7s"/>
    <property type="match status" value="1"/>
</dbReference>
<dbReference type="EMBL" id="QOCW01000009">
    <property type="protein sequence ID" value="RBW69602.1"/>
    <property type="molecule type" value="Genomic_DNA"/>
</dbReference>
<dbReference type="InterPro" id="IPR050248">
    <property type="entry name" value="Polysacc_deacetylase_ArnD"/>
</dbReference>
<evidence type="ECO:0000313" key="5">
    <source>
        <dbReference type="Proteomes" id="UP000253314"/>
    </source>
</evidence>
<dbReference type="AlphaFoldDB" id="A0A366XTY4"/>
<keyword evidence="1" id="KW-0479">Metal-binding</keyword>
<dbReference type="Pfam" id="PF01522">
    <property type="entry name" value="Polysacc_deac_1"/>
    <property type="match status" value="1"/>
</dbReference>
<protein>
    <submittedName>
        <fullName evidence="4">Polysaccharide deacetylase family protein</fullName>
    </submittedName>
</protein>
<dbReference type="InterPro" id="IPR002509">
    <property type="entry name" value="NODB_dom"/>
</dbReference>
<dbReference type="Gene3D" id="3.20.20.370">
    <property type="entry name" value="Glycoside hydrolase/deacetylase"/>
    <property type="match status" value="1"/>
</dbReference>
<dbReference type="SUPFAM" id="SSF88713">
    <property type="entry name" value="Glycoside hydrolase/deacetylase"/>
    <property type="match status" value="1"/>
</dbReference>
<name>A0A366XTY4_9BACI</name>
<dbReference type="InterPro" id="IPR011330">
    <property type="entry name" value="Glyco_hydro/deAcase_b/a-brl"/>
</dbReference>
<reference evidence="4 5" key="1">
    <citation type="submission" date="2018-07" db="EMBL/GenBank/DDBJ databases">
        <title>Lottiidibacillus patelloidae gen. nov., sp. nov., isolated from the intestinal tract of a marine limpet and the reclassification of B. taeanensis BH030017T, B. algicola KMM 3737T and B. hwajinpoensis SW-72T as genus Lottiidibacillus.</title>
        <authorList>
            <person name="Liu R."/>
            <person name="Huang Z."/>
        </authorList>
    </citation>
    <scope>NUCLEOTIDE SEQUENCE [LARGE SCALE GENOMIC DNA]</scope>
    <source>
        <strain evidence="4 5">BH030017</strain>
    </source>
</reference>
<dbReference type="GO" id="GO:0046872">
    <property type="term" value="F:metal ion binding"/>
    <property type="evidence" value="ECO:0007669"/>
    <property type="project" value="UniProtKB-KW"/>
</dbReference>
<dbReference type="PANTHER" id="PTHR10587:SF133">
    <property type="entry name" value="CHITIN DEACETYLASE 1-RELATED"/>
    <property type="match status" value="1"/>
</dbReference>
<keyword evidence="5" id="KW-1185">Reference proteome</keyword>
<dbReference type="OrthoDB" id="9812065at2"/>
<evidence type="ECO:0000313" key="4">
    <source>
        <dbReference type="EMBL" id="RBW69602.1"/>
    </source>
</evidence>
<dbReference type="PROSITE" id="PS51677">
    <property type="entry name" value="NODB"/>
    <property type="match status" value="1"/>
</dbReference>
<proteinExistence type="predicted"/>
<sequence length="197" mass="22629">MVYDSTDADVITVGKPQKEKSVLLTFDDGPSKILPEILDVLHAESVPALFFWQSRLFYEDRPWKRLLSEGHEIGTHSMKHLNLTNLCYNKQYKDIAQSVKSIESIINQKITYFRPPFGQYNAETITAAKELGLTTVMWKIASMDWELKENPQEIIANVVENLEDGAIILLHELKQTLYVLPELIQEIKAKGYQFTTL</sequence>